<keyword evidence="4" id="KW-1185">Reference proteome</keyword>
<sequence>MTEKKTLKEALKAHYQQTQLSEEQRSGLNHLQRSYQPEQPVDKSSQRSDDQGKKRAFGLAAALFGTLIIGFVSGHLLSKYQYQKQLQTLEQHTSEVASVYNTNDLVRDIAEEIIFNHRKLKPLEIKTDRFEELVKYFSMLDFRPYLSHYFTPNGQLIGGRYCSIGSLNAVQIRYKNQQDEVTTLYQTAYSPETFSGLPDIEKGEQAITHYLNGYQVTLWVEMGIVMATVTSPD</sequence>
<feature type="transmembrane region" description="Helical" evidence="2">
    <location>
        <begin position="56"/>
        <end position="77"/>
    </location>
</feature>
<evidence type="ECO:0000256" key="1">
    <source>
        <dbReference type="SAM" id="MobiDB-lite"/>
    </source>
</evidence>
<keyword evidence="2" id="KW-1133">Transmembrane helix</keyword>
<dbReference type="AlphaFoldDB" id="A0AA37SF40"/>
<protein>
    <submittedName>
        <fullName evidence="3">Uncharacterized protein</fullName>
    </submittedName>
</protein>
<keyword evidence="2" id="KW-0812">Transmembrane</keyword>
<dbReference type="RefSeq" id="WP_284383088.1">
    <property type="nucleotide sequence ID" value="NZ_BSNM01000016.1"/>
</dbReference>
<comment type="caution">
    <text evidence="3">The sequence shown here is derived from an EMBL/GenBank/DDBJ whole genome shotgun (WGS) entry which is preliminary data.</text>
</comment>
<dbReference type="Proteomes" id="UP001161389">
    <property type="component" value="Unassembled WGS sequence"/>
</dbReference>
<reference evidence="3" key="2">
    <citation type="submission" date="2023-01" db="EMBL/GenBank/DDBJ databases">
        <title>Draft genome sequence of Litoribrevibacter albus strain NBRC 110071.</title>
        <authorList>
            <person name="Sun Q."/>
            <person name="Mori K."/>
        </authorList>
    </citation>
    <scope>NUCLEOTIDE SEQUENCE</scope>
    <source>
        <strain evidence="3">NBRC 110071</strain>
    </source>
</reference>
<organism evidence="3 4">
    <name type="scientific">Litoribrevibacter albus</name>
    <dbReference type="NCBI Taxonomy" id="1473156"/>
    <lineage>
        <taxon>Bacteria</taxon>
        <taxon>Pseudomonadati</taxon>
        <taxon>Pseudomonadota</taxon>
        <taxon>Gammaproteobacteria</taxon>
        <taxon>Oceanospirillales</taxon>
        <taxon>Oceanospirillaceae</taxon>
        <taxon>Litoribrevibacter</taxon>
    </lineage>
</organism>
<evidence type="ECO:0000256" key="2">
    <source>
        <dbReference type="SAM" id="Phobius"/>
    </source>
</evidence>
<dbReference type="EMBL" id="BSNM01000016">
    <property type="protein sequence ID" value="GLQ32914.1"/>
    <property type="molecule type" value="Genomic_DNA"/>
</dbReference>
<gene>
    <name evidence="3" type="ORF">GCM10007876_33930</name>
</gene>
<evidence type="ECO:0000313" key="3">
    <source>
        <dbReference type="EMBL" id="GLQ32914.1"/>
    </source>
</evidence>
<keyword evidence="2" id="KW-0472">Membrane</keyword>
<accession>A0AA37SF40</accession>
<proteinExistence type="predicted"/>
<reference evidence="3" key="1">
    <citation type="journal article" date="2014" name="Int. J. Syst. Evol. Microbiol.">
        <title>Complete genome sequence of Corynebacterium casei LMG S-19264T (=DSM 44701T), isolated from a smear-ripened cheese.</title>
        <authorList>
            <consortium name="US DOE Joint Genome Institute (JGI-PGF)"/>
            <person name="Walter F."/>
            <person name="Albersmeier A."/>
            <person name="Kalinowski J."/>
            <person name="Ruckert C."/>
        </authorList>
    </citation>
    <scope>NUCLEOTIDE SEQUENCE</scope>
    <source>
        <strain evidence="3">NBRC 110071</strain>
    </source>
</reference>
<feature type="compositionally biased region" description="Polar residues" evidence="1">
    <location>
        <begin position="17"/>
        <end position="37"/>
    </location>
</feature>
<feature type="region of interest" description="Disordered" evidence="1">
    <location>
        <begin position="17"/>
        <end position="50"/>
    </location>
</feature>
<evidence type="ECO:0000313" key="4">
    <source>
        <dbReference type="Proteomes" id="UP001161389"/>
    </source>
</evidence>
<feature type="compositionally biased region" description="Basic and acidic residues" evidence="1">
    <location>
        <begin position="40"/>
        <end position="50"/>
    </location>
</feature>
<name>A0AA37SF40_9GAMM</name>